<evidence type="ECO:0000256" key="1">
    <source>
        <dbReference type="SAM" id="Phobius"/>
    </source>
</evidence>
<dbReference type="Proteomes" id="UP000037854">
    <property type="component" value="Unassembled WGS sequence"/>
</dbReference>
<feature type="transmembrane region" description="Helical" evidence="1">
    <location>
        <begin position="6"/>
        <end position="23"/>
    </location>
</feature>
<protein>
    <recommendedName>
        <fullName evidence="4">Ribosomal protein L7/L12 C-terminal domain-containing protein</fullName>
    </recommendedName>
</protein>
<evidence type="ECO:0000313" key="2">
    <source>
        <dbReference type="EMBL" id="KPH74489.1"/>
    </source>
</evidence>
<keyword evidence="1" id="KW-0472">Membrane</keyword>
<name>A0ABR5MIT2_9BACI</name>
<reference evidence="2 3" key="1">
    <citation type="submission" date="2015-07" db="EMBL/GenBank/DDBJ databases">
        <title>High-quality draft genome sequence of Oceanobacillus caeni HM6, a bacillus isolated from a human feces.</title>
        <authorList>
            <person name="Kumar J."/>
            <person name="Verma M.K."/>
            <person name="Pandey R."/>
            <person name="Bhambi M."/>
            <person name="Chauhan N."/>
        </authorList>
    </citation>
    <scope>NUCLEOTIDE SEQUENCE [LARGE SCALE GENOMIC DNA]</scope>
    <source>
        <strain evidence="2 3">HM6</strain>
    </source>
</reference>
<gene>
    <name evidence="2" type="ORF">AFL42_10215</name>
</gene>
<sequence length="83" mass="9479">MIWSLITSFILNVAFLIYIVVLTNKVKVLRKETAKPSENNDELIALAQEKLKTLGDIKTIKYLREEKGMSMLDAKQLVDALKK</sequence>
<feature type="non-terminal residue" evidence="2">
    <location>
        <position position="83"/>
    </location>
</feature>
<proteinExistence type="predicted"/>
<keyword evidence="1" id="KW-0812">Transmembrane</keyword>
<organism evidence="2 3">
    <name type="scientific">Oceanobacillus caeni</name>
    <dbReference type="NCBI Taxonomy" id="405946"/>
    <lineage>
        <taxon>Bacteria</taxon>
        <taxon>Bacillati</taxon>
        <taxon>Bacillota</taxon>
        <taxon>Bacilli</taxon>
        <taxon>Bacillales</taxon>
        <taxon>Bacillaceae</taxon>
        <taxon>Oceanobacillus</taxon>
    </lineage>
</organism>
<keyword evidence="3" id="KW-1185">Reference proteome</keyword>
<comment type="caution">
    <text evidence="2">The sequence shown here is derived from an EMBL/GenBank/DDBJ whole genome shotgun (WGS) entry which is preliminary data.</text>
</comment>
<evidence type="ECO:0008006" key="4">
    <source>
        <dbReference type="Google" id="ProtNLM"/>
    </source>
</evidence>
<dbReference type="RefSeq" id="WP_060668567.1">
    <property type="nucleotide sequence ID" value="NZ_LGTK01000031.1"/>
</dbReference>
<accession>A0ABR5MIT2</accession>
<evidence type="ECO:0000313" key="3">
    <source>
        <dbReference type="Proteomes" id="UP000037854"/>
    </source>
</evidence>
<dbReference type="EMBL" id="LGTK01000031">
    <property type="protein sequence ID" value="KPH74489.1"/>
    <property type="molecule type" value="Genomic_DNA"/>
</dbReference>
<keyword evidence="1" id="KW-1133">Transmembrane helix</keyword>